<feature type="transmembrane region" description="Helical" evidence="1">
    <location>
        <begin position="521"/>
        <end position="542"/>
    </location>
</feature>
<sequence length="1029" mass="111001">MRFTDIFIRRPVLAASISFLLLLLGFNALNSMQVREYPKMTNTVVTVSTSYYGADANLIQGFITQPLEQALAQADNVDFMTSESFLGTSKISVYMKLNTDPNGALADILAKVNSVRSQLPKEAEDPSVEMSTGSQTSVLYISFFSDQINSSQLTDYLERVVKPQLFTIDGVAKVNLYGGIKYAMRIWLDPARMGAFNLSSSDVMQVLQANNYQSAVGQTNSVYTLFNGTADTQVATIEELKRLVIGSKDGLVVRLGDIADVSLEKSHDIYRALANGKEAVVIGLDVTPTANPLTVAADTRALLPEIERNLPPSIESSILYDSSLAIDESIKEVVKTIGEAAIIVIVVITLFLGSLRAVVIPIVTIPLSLIGVAIIMQMFGFTLNLMTLLAMVLAIGLVVDDAIVVVENVDRHIKLGESPFRAAIIGTREIAVPVISMTITLAAVYAPIALMGGITGSLFKEFALTLAGSVFISGIVALTLSPMMCAKILKPHTAPNRFEMGVENFLTGLTRRYSNMLHAVMLHRPVIVAFAIIVFASLPVLFKFIPSELAPNEDKGVVMMMGTAPSTANLDYIQANMGLVTDMIKAQPESAASLAFVGVPSSSQAFGIAPLVPWSERDKSQKQMQEFFAKEVKHIPGMAITTFQMPELPGASSGLPIQFVITTSNSFASLFQIGTGVLEKVQKSPLFVYSEINLKFDSGTMKLHIKRDLAGTYGVTMQDIGITLATMMSDGYVNRINLDGRSYEVIPQVERKLRANPESLANYYVKAADGKSIPLSSLVDIEMVAEPRSLPHFNQMNALTVGGVAAPGVAIGDAISFLQNIGDNELPKGYSYDFLGEARQFVTEGSALYATFLLAIAIIFLVLASQFESLKDPLVILVSVPLAISGALIVLGWTHVFGLAKINIYTQVGLITLVGLITKHGILMCEVAKEEQLHRGLSKLEAIKLAATIRLRPILMTTAAMIAGLLPLLFASGAGAVARFNIGIVIVAGLSIGTIFTLFVLPVIYTYLAEKHEPLPVFDEDTDGLAHNS</sequence>
<dbReference type="RefSeq" id="WP_282679364.1">
    <property type="nucleotide sequence ID" value="NZ_JAOTLW010000011.1"/>
</dbReference>
<dbReference type="EMBL" id="JAOTLW010000011">
    <property type="protein sequence ID" value="MDI5832164.1"/>
    <property type="molecule type" value="Genomic_DNA"/>
</dbReference>
<keyword evidence="3" id="KW-1185">Reference proteome</keyword>
<evidence type="ECO:0000313" key="3">
    <source>
        <dbReference type="Proteomes" id="UP001159075"/>
    </source>
</evidence>
<name>A0ABT6UCG8_9GAMM</name>
<dbReference type="PANTHER" id="PTHR32063:SF28">
    <property type="entry name" value="BLR2861 PROTEIN"/>
    <property type="match status" value="1"/>
</dbReference>
<evidence type="ECO:0000313" key="2">
    <source>
        <dbReference type="EMBL" id="MDI5832164.1"/>
    </source>
</evidence>
<dbReference type="Gene3D" id="3.30.70.1440">
    <property type="entry name" value="Multidrug efflux transporter AcrB pore domain"/>
    <property type="match status" value="1"/>
</dbReference>
<comment type="caution">
    <text evidence="2">The sequence shown here is derived from an EMBL/GenBank/DDBJ whole genome shotgun (WGS) entry which is preliminary data.</text>
</comment>
<dbReference type="Gene3D" id="3.30.70.1430">
    <property type="entry name" value="Multidrug efflux transporter AcrB pore domain"/>
    <property type="match status" value="2"/>
</dbReference>
<gene>
    <name evidence="2" type="ORF">ODY93_11360</name>
</gene>
<dbReference type="PANTHER" id="PTHR32063">
    <property type="match status" value="1"/>
</dbReference>
<accession>A0ABT6UCG8</accession>
<dbReference type="SUPFAM" id="SSF82693">
    <property type="entry name" value="Multidrug efflux transporter AcrB pore domain, PN1, PN2, PC1 and PC2 subdomains"/>
    <property type="match status" value="3"/>
</dbReference>
<feature type="transmembrane region" description="Helical" evidence="1">
    <location>
        <begin position="874"/>
        <end position="898"/>
    </location>
</feature>
<feature type="transmembrane region" description="Helical" evidence="1">
    <location>
        <begin position="949"/>
        <end position="970"/>
    </location>
</feature>
<keyword evidence="1" id="KW-1133">Transmembrane helix</keyword>
<feature type="transmembrane region" description="Helical" evidence="1">
    <location>
        <begin position="982"/>
        <end position="1008"/>
    </location>
</feature>
<dbReference type="Proteomes" id="UP001159075">
    <property type="component" value="Unassembled WGS sequence"/>
</dbReference>
<feature type="transmembrane region" description="Helical" evidence="1">
    <location>
        <begin position="430"/>
        <end position="450"/>
    </location>
</feature>
<keyword evidence="1" id="KW-0812">Transmembrane</keyword>
<evidence type="ECO:0000256" key="1">
    <source>
        <dbReference type="SAM" id="Phobius"/>
    </source>
</evidence>
<feature type="transmembrane region" description="Helical" evidence="1">
    <location>
        <begin position="385"/>
        <end position="409"/>
    </location>
</feature>
<reference evidence="2 3" key="1">
    <citation type="submission" date="2022-09" db="EMBL/GenBank/DDBJ databases">
        <title>The outer-membrane cytochrome OmcA is essential for infection of Shewanella oneidensis by a zebrafish-associated bacteriophage.</title>
        <authorList>
            <person name="Grenfell A.W."/>
            <person name="Intile P."/>
            <person name="Mcfarlane J."/>
            <person name="Leung D."/>
            <person name="Abdalla K."/>
            <person name="Wold M."/>
            <person name="Kees E."/>
            <person name="Gralnick J."/>
        </authorList>
    </citation>
    <scope>NUCLEOTIDE SEQUENCE [LARGE SCALE GENOMIC DNA]</scope>
    <source>
        <strain evidence="2 3">NF-5</strain>
    </source>
</reference>
<dbReference type="SUPFAM" id="SSF82714">
    <property type="entry name" value="Multidrug efflux transporter AcrB TolC docking domain, DN and DC subdomains"/>
    <property type="match status" value="2"/>
</dbReference>
<dbReference type="InterPro" id="IPR001036">
    <property type="entry name" value="Acrflvin-R"/>
</dbReference>
<feature type="transmembrane region" description="Helical" evidence="1">
    <location>
        <begin position="359"/>
        <end position="379"/>
    </location>
</feature>
<dbReference type="Pfam" id="PF00873">
    <property type="entry name" value="ACR_tran"/>
    <property type="match status" value="1"/>
</dbReference>
<keyword evidence="1" id="KW-0472">Membrane</keyword>
<proteinExistence type="predicted"/>
<dbReference type="Gene3D" id="3.30.2090.10">
    <property type="entry name" value="Multidrug efflux transporter AcrB TolC docking domain, DN and DC subdomains"/>
    <property type="match status" value="2"/>
</dbReference>
<dbReference type="PRINTS" id="PR00702">
    <property type="entry name" value="ACRIFLAVINRP"/>
</dbReference>
<dbReference type="SUPFAM" id="SSF82866">
    <property type="entry name" value="Multidrug efflux transporter AcrB transmembrane domain"/>
    <property type="match status" value="2"/>
</dbReference>
<dbReference type="InterPro" id="IPR027463">
    <property type="entry name" value="AcrB_DN_DC_subdom"/>
</dbReference>
<dbReference type="NCBIfam" id="NF033617">
    <property type="entry name" value="RND_permease_2"/>
    <property type="match status" value="1"/>
</dbReference>
<feature type="transmembrane region" description="Helical" evidence="1">
    <location>
        <begin position="462"/>
        <end position="480"/>
    </location>
</feature>
<feature type="transmembrane region" description="Helical" evidence="1">
    <location>
        <begin position="847"/>
        <end position="867"/>
    </location>
</feature>
<organism evidence="2 3">
    <name type="scientific">Shewanella xiamenensis</name>
    <dbReference type="NCBI Taxonomy" id="332186"/>
    <lineage>
        <taxon>Bacteria</taxon>
        <taxon>Pseudomonadati</taxon>
        <taxon>Pseudomonadota</taxon>
        <taxon>Gammaproteobacteria</taxon>
        <taxon>Alteromonadales</taxon>
        <taxon>Shewanellaceae</taxon>
        <taxon>Shewanella</taxon>
    </lineage>
</organism>
<dbReference type="Gene3D" id="3.30.70.1320">
    <property type="entry name" value="Multidrug efflux transporter AcrB pore domain like"/>
    <property type="match status" value="1"/>
</dbReference>
<protein>
    <submittedName>
        <fullName evidence="2">Multidrug efflux RND transporter permease subunit</fullName>
    </submittedName>
</protein>
<dbReference type="Gene3D" id="1.20.1640.10">
    <property type="entry name" value="Multidrug efflux transporter AcrB transmembrane domain"/>
    <property type="match status" value="2"/>
</dbReference>
<feature type="transmembrane region" description="Helical" evidence="1">
    <location>
        <begin position="333"/>
        <end position="352"/>
    </location>
</feature>